<organism evidence="1 2">
    <name type="scientific">Tilletia indica</name>
    <dbReference type="NCBI Taxonomy" id="43049"/>
    <lineage>
        <taxon>Eukaryota</taxon>
        <taxon>Fungi</taxon>
        <taxon>Dikarya</taxon>
        <taxon>Basidiomycota</taxon>
        <taxon>Ustilaginomycotina</taxon>
        <taxon>Exobasidiomycetes</taxon>
        <taxon>Tilletiales</taxon>
        <taxon>Tilletiaceae</taxon>
        <taxon>Tilletia</taxon>
    </lineage>
</organism>
<accession>A0A177T328</accession>
<dbReference type="AlphaFoldDB" id="A0A177T328"/>
<comment type="caution">
    <text evidence="1">The sequence shown here is derived from an EMBL/GenBank/DDBJ whole genome shotgun (WGS) entry which is preliminary data.</text>
</comment>
<protein>
    <submittedName>
        <fullName evidence="1">Uncharacterized protein</fullName>
    </submittedName>
</protein>
<reference evidence="1" key="2">
    <citation type="journal article" date="2019" name="IMA Fungus">
        <title>Genome sequencing and comparison of five Tilletia species to identify candidate genes for the detection of regulated species infecting wheat.</title>
        <authorList>
            <person name="Nguyen H.D.T."/>
            <person name="Sultana T."/>
            <person name="Kesanakurti P."/>
            <person name="Hambleton S."/>
        </authorList>
    </citation>
    <scope>NUCLEOTIDE SEQUENCE</scope>
    <source>
        <strain evidence="1">DAOMC 236416</strain>
    </source>
</reference>
<evidence type="ECO:0000313" key="2">
    <source>
        <dbReference type="Proteomes" id="UP000077521"/>
    </source>
</evidence>
<proteinExistence type="predicted"/>
<dbReference type="Proteomes" id="UP000077521">
    <property type="component" value="Unassembled WGS sequence"/>
</dbReference>
<reference evidence="1" key="1">
    <citation type="submission" date="2016-04" db="EMBL/GenBank/DDBJ databases">
        <authorList>
            <person name="Nguyen H.D."/>
            <person name="Samba Siva P."/>
            <person name="Cullis J."/>
            <person name="Levesque C.A."/>
            <person name="Hambleton S."/>
        </authorList>
    </citation>
    <scope>NUCLEOTIDE SEQUENCE</scope>
    <source>
        <strain evidence="1">DAOMC 236416</strain>
    </source>
</reference>
<evidence type="ECO:0000313" key="1">
    <source>
        <dbReference type="EMBL" id="KAE8238885.1"/>
    </source>
</evidence>
<sequence length="162" mass="18214">MTIDLSGFHALLLYYALLWYQHGNPVTALTVLLKPFRYINWRLNVSIGSHKKWSAIAAIAFWVLIFCFWLLSFDPVSYSAPYYPPLNRHSAPLSIPAAPNEPTSLVPYSALSSPMSTEQALASTSPSVAWWVAPILDICVKDSLLEGQWMIAFILYMISYAL</sequence>
<gene>
    <name evidence="1" type="ORF">A4X13_0g8340</name>
</gene>
<name>A0A177T328_9BASI</name>
<dbReference type="EMBL" id="LWDF02001398">
    <property type="protein sequence ID" value="KAE8238885.1"/>
    <property type="molecule type" value="Genomic_DNA"/>
</dbReference>
<keyword evidence="2" id="KW-1185">Reference proteome</keyword>